<protein>
    <submittedName>
        <fullName evidence="2">Glycosyltransferase involved in cell wall biosynthesis</fullName>
    </submittedName>
</protein>
<dbReference type="Proteomes" id="UP000537718">
    <property type="component" value="Unassembled WGS sequence"/>
</dbReference>
<comment type="caution">
    <text evidence="2">The sequence shown here is derived from an EMBL/GenBank/DDBJ whole genome shotgun (WGS) entry which is preliminary data.</text>
</comment>
<dbReference type="Gene3D" id="3.90.550.10">
    <property type="entry name" value="Spore Coat Polysaccharide Biosynthesis Protein SpsA, Chain A"/>
    <property type="match status" value="1"/>
</dbReference>
<feature type="domain" description="Glycosyltransferase 2-like" evidence="1">
    <location>
        <begin position="12"/>
        <end position="124"/>
    </location>
</feature>
<dbReference type="PANTHER" id="PTHR22916">
    <property type="entry name" value="GLYCOSYLTRANSFERASE"/>
    <property type="match status" value="1"/>
</dbReference>
<name>A0A7W8YRU9_9SPHI</name>
<dbReference type="GO" id="GO:0016758">
    <property type="term" value="F:hexosyltransferase activity"/>
    <property type="evidence" value="ECO:0007669"/>
    <property type="project" value="UniProtKB-ARBA"/>
</dbReference>
<dbReference type="InterPro" id="IPR029044">
    <property type="entry name" value="Nucleotide-diphossugar_trans"/>
</dbReference>
<sequence>MKRLIMNSPLVSCIMPTANREKFIPFAIAYFLNQTYRNKELIIVDDGKKSVAHLIPKHPSIRYYYTDPIGSVGLKRNYACELAMGEIIMHLDDDDWYAHDWLRQQVNFLLASEADMCGIQHIHYYSIILDKIFTVVREYKGIPNPMNWVAGGTLAYWKSFWKARPFKDLQTGEDDDFIQNSGARLFIHDYNDGFVALLHPNNTVVRSFENPKHKALKS</sequence>
<dbReference type="SUPFAM" id="SSF53448">
    <property type="entry name" value="Nucleotide-diphospho-sugar transferases"/>
    <property type="match status" value="1"/>
</dbReference>
<dbReference type="AlphaFoldDB" id="A0A7W8YRU9"/>
<evidence type="ECO:0000313" key="3">
    <source>
        <dbReference type="Proteomes" id="UP000537718"/>
    </source>
</evidence>
<dbReference type="EMBL" id="JACHCF010000003">
    <property type="protein sequence ID" value="MBB5620658.1"/>
    <property type="molecule type" value="Genomic_DNA"/>
</dbReference>
<dbReference type="InterPro" id="IPR001173">
    <property type="entry name" value="Glyco_trans_2-like"/>
</dbReference>
<keyword evidence="2" id="KW-0808">Transferase</keyword>
<evidence type="ECO:0000313" key="2">
    <source>
        <dbReference type="EMBL" id="MBB5620658.1"/>
    </source>
</evidence>
<dbReference type="RefSeq" id="WP_221270598.1">
    <property type="nucleotide sequence ID" value="NZ_JACHCF010000003.1"/>
</dbReference>
<dbReference type="PANTHER" id="PTHR22916:SF3">
    <property type="entry name" value="UDP-GLCNAC:BETAGAL BETA-1,3-N-ACETYLGLUCOSAMINYLTRANSFERASE-LIKE PROTEIN 1"/>
    <property type="match status" value="1"/>
</dbReference>
<reference evidence="2 3" key="1">
    <citation type="submission" date="2020-08" db="EMBL/GenBank/DDBJ databases">
        <title>Genomic Encyclopedia of Type Strains, Phase IV (KMG-V): Genome sequencing to study the core and pangenomes of soil and plant-associated prokaryotes.</title>
        <authorList>
            <person name="Whitman W."/>
        </authorList>
    </citation>
    <scope>NUCLEOTIDE SEQUENCE [LARGE SCALE GENOMIC DNA]</scope>
    <source>
        <strain evidence="2 3">MP7CTX6</strain>
    </source>
</reference>
<accession>A0A7W8YRU9</accession>
<dbReference type="Pfam" id="PF00535">
    <property type="entry name" value="Glycos_transf_2"/>
    <property type="match status" value="1"/>
</dbReference>
<dbReference type="CDD" id="cd00761">
    <property type="entry name" value="Glyco_tranf_GTA_type"/>
    <property type="match status" value="1"/>
</dbReference>
<evidence type="ECO:0000259" key="1">
    <source>
        <dbReference type="Pfam" id="PF00535"/>
    </source>
</evidence>
<organism evidence="2 3">
    <name type="scientific">Pedobacter cryoconitis</name>
    <dbReference type="NCBI Taxonomy" id="188932"/>
    <lineage>
        <taxon>Bacteria</taxon>
        <taxon>Pseudomonadati</taxon>
        <taxon>Bacteroidota</taxon>
        <taxon>Sphingobacteriia</taxon>
        <taxon>Sphingobacteriales</taxon>
        <taxon>Sphingobacteriaceae</taxon>
        <taxon>Pedobacter</taxon>
    </lineage>
</organism>
<proteinExistence type="predicted"/>
<gene>
    <name evidence="2" type="ORF">HDE69_001707</name>
</gene>